<dbReference type="HOGENOM" id="CLU_023124_0_0_1"/>
<dbReference type="AlphaFoldDB" id="A0A0A2VH66"/>
<accession>A0A0A2VH66</accession>
<protein>
    <submittedName>
        <fullName evidence="1">Uncharacterized protein</fullName>
    </submittedName>
</protein>
<dbReference type="Proteomes" id="UP000030106">
    <property type="component" value="Unassembled WGS sequence"/>
</dbReference>
<comment type="caution">
    <text evidence="1">The sequence shown here is derived from an EMBL/GenBank/DDBJ whole genome shotgun (WGS) entry which is preliminary data.</text>
</comment>
<evidence type="ECO:0000313" key="1">
    <source>
        <dbReference type="EMBL" id="KGQ05490.1"/>
    </source>
</evidence>
<dbReference type="eggNOG" id="ENOG502S8DI">
    <property type="taxonomic scope" value="Eukaryota"/>
</dbReference>
<gene>
    <name evidence="1" type="ORF">BBAD15_g9237</name>
</gene>
<dbReference type="EMBL" id="ANFO01000942">
    <property type="protein sequence ID" value="KGQ05490.1"/>
    <property type="molecule type" value="Genomic_DNA"/>
</dbReference>
<dbReference type="OrthoDB" id="5374688at2759"/>
<sequence>MLIGDIQSTLLVLIKLGVELKARLDALNQAAEDLQLLTTNLRLLLTVFENPANESILKEHVSEFVAILDILQSIAKSCAKSGKLLDMDPSGQAAVDGGRDAFGKKLIRRIWIVKRIPGLLAEIQRKAEQLQKIYSAVSVVILQDIRANQERPPKGTESSVNSTLVAQDYNQANGLDFSTNFASIDIILGNLMNECKSLRQQLEDNIIHPDTSAIENYETTNPEGMAFWKNKFQKELSTSSFRYEMLYVSWARFVREIESSFILNNIPTGIWETPSIDIVRELGHRYHIDQCGTRRLSTIRPLWLPALQSILDPLYKGYVKPQDYFSLLQNSSLSETLRKLVLENAGLGVIVECERESGDIALPASIESSLDHVGWISAQIVAVPTPKELGIMTEDDVIKASSASLISCFNDTARDIYIHVRYLQTGQVEQKSLLKKTRPAGGICIGAPISIRCELEPGKYGWSSDTHIAEFKACFGGGYNITAGAGSNTYAFSTTPIKASFDGMLQSGVHSDTPTPQLEFILLGPSKVFYQAPKIGEKIQVEYDGIWHDSRVTLVVGDEIEFVDWDEIASQAEPDNPIEDGSSDSSDDYGGCFFSEDMLENLGKGTRRLWRPWKRDITRYDVRPFRCLHIGDSVDAPVMYPDFRFHYHTAEKSQLYLPARIVDVKGDQYVVAFSPAVSAYAWWPGRLEKGTAIELIPGSGVYADNPYEVNRATLAMNLVRPLSTGPRPVLGMQSGKPPSWSSFQGVQLGNLEELLEESLWNDGGS</sequence>
<reference evidence="1 2" key="1">
    <citation type="submission" date="2012-10" db="EMBL/GenBank/DDBJ databases">
        <title>Genome sequencing and analysis of entomopathogenic fungi Beauveria bassiana D1-5.</title>
        <authorList>
            <person name="Li Q."/>
            <person name="Wang L."/>
            <person name="Zhang Z."/>
            <person name="Wang Q."/>
            <person name="Ren J."/>
            <person name="Wang M."/>
            <person name="Xu W."/>
            <person name="Wang J."/>
            <person name="Lu Y."/>
            <person name="Du Q."/>
            <person name="Sun Z."/>
        </authorList>
    </citation>
    <scope>NUCLEOTIDE SEQUENCE [LARGE SCALE GENOMIC DNA]</scope>
    <source>
        <strain evidence="1 2">D1-5</strain>
    </source>
</reference>
<name>A0A0A2VH66_BEABA</name>
<organism evidence="1 2">
    <name type="scientific">Beauveria bassiana D1-5</name>
    <dbReference type="NCBI Taxonomy" id="1245745"/>
    <lineage>
        <taxon>Eukaryota</taxon>
        <taxon>Fungi</taxon>
        <taxon>Dikarya</taxon>
        <taxon>Ascomycota</taxon>
        <taxon>Pezizomycotina</taxon>
        <taxon>Sordariomycetes</taxon>
        <taxon>Hypocreomycetidae</taxon>
        <taxon>Hypocreales</taxon>
        <taxon>Cordycipitaceae</taxon>
        <taxon>Beauveria</taxon>
    </lineage>
</organism>
<evidence type="ECO:0000313" key="2">
    <source>
        <dbReference type="Proteomes" id="UP000030106"/>
    </source>
</evidence>
<proteinExistence type="predicted"/>